<feature type="domain" description="Glycosyl hydrolase family 13 catalytic" evidence="1">
    <location>
        <begin position="81"/>
        <end position="153"/>
    </location>
</feature>
<dbReference type="Pfam" id="PF00128">
    <property type="entry name" value="Alpha-amylase"/>
    <property type="match status" value="1"/>
</dbReference>
<dbReference type="EMBL" id="KB524027">
    <property type="protein sequence ID" value="EMP36756.1"/>
    <property type="molecule type" value="Genomic_DNA"/>
</dbReference>
<gene>
    <name evidence="2" type="ORF">UY3_06034</name>
</gene>
<evidence type="ECO:0000313" key="2">
    <source>
        <dbReference type="EMBL" id="EMP36756.1"/>
    </source>
</evidence>
<dbReference type="InterPro" id="IPR006047">
    <property type="entry name" value="GH13_cat_dom"/>
</dbReference>
<dbReference type="Proteomes" id="UP000031443">
    <property type="component" value="Unassembled WGS sequence"/>
</dbReference>
<dbReference type="AlphaFoldDB" id="M7BFR1"/>
<dbReference type="InterPro" id="IPR017853">
    <property type="entry name" value="GH"/>
</dbReference>
<accession>M7BFR1</accession>
<dbReference type="InterPro" id="IPR013783">
    <property type="entry name" value="Ig-like_fold"/>
</dbReference>
<dbReference type="SUPFAM" id="SSF51445">
    <property type="entry name" value="(Trans)glycosidases"/>
    <property type="match status" value="1"/>
</dbReference>
<reference evidence="3" key="1">
    <citation type="journal article" date="2013" name="Nat. Genet.">
        <title>The draft genomes of soft-shell turtle and green sea turtle yield insights into the development and evolution of the turtle-specific body plan.</title>
        <authorList>
            <person name="Wang Z."/>
            <person name="Pascual-Anaya J."/>
            <person name="Zadissa A."/>
            <person name="Li W."/>
            <person name="Niimura Y."/>
            <person name="Huang Z."/>
            <person name="Li C."/>
            <person name="White S."/>
            <person name="Xiong Z."/>
            <person name="Fang D."/>
            <person name="Wang B."/>
            <person name="Ming Y."/>
            <person name="Chen Y."/>
            <person name="Zheng Y."/>
            <person name="Kuraku S."/>
            <person name="Pignatelli M."/>
            <person name="Herrero J."/>
            <person name="Beal K."/>
            <person name="Nozawa M."/>
            <person name="Li Q."/>
            <person name="Wang J."/>
            <person name="Zhang H."/>
            <person name="Yu L."/>
            <person name="Shigenobu S."/>
            <person name="Wang J."/>
            <person name="Liu J."/>
            <person name="Flicek P."/>
            <person name="Searle S."/>
            <person name="Wang J."/>
            <person name="Kuratani S."/>
            <person name="Yin Y."/>
            <person name="Aken B."/>
            <person name="Zhang G."/>
            <person name="Irie N."/>
        </authorList>
    </citation>
    <scope>NUCLEOTIDE SEQUENCE [LARGE SCALE GENOMIC DNA]</scope>
</reference>
<dbReference type="PANTHER" id="PTHR43651:SF3">
    <property type="entry name" value="1,4-ALPHA-GLUCAN-BRANCHING ENZYME"/>
    <property type="match status" value="1"/>
</dbReference>
<keyword evidence="3" id="KW-1185">Reference proteome</keyword>
<dbReference type="Gene3D" id="3.20.20.80">
    <property type="entry name" value="Glycosidases"/>
    <property type="match status" value="1"/>
</dbReference>
<dbReference type="GO" id="GO:0005978">
    <property type="term" value="P:glycogen biosynthetic process"/>
    <property type="evidence" value="ECO:0007669"/>
    <property type="project" value="TreeGrafter"/>
</dbReference>
<dbReference type="GO" id="GO:0003844">
    <property type="term" value="F:1,4-alpha-glucan branching enzyme activity"/>
    <property type="evidence" value="ECO:0007669"/>
    <property type="project" value="TreeGrafter"/>
</dbReference>
<dbReference type="eggNOG" id="KOG0470">
    <property type="taxonomic scope" value="Eukaryota"/>
</dbReference>
<name>M7BFR1_CHEMY</name>
<evidence type="ECO:0000259" key="1">
    <source>
        <dbReference type="Pfam" id="PF00128"/>
    </source>
</evidence>
<dbReference type="Gene3D" id="2.60.40.10">
    <property type="entry name" value="Immunoglobulins"/>
    <property type="match status" value="1"/>
</dbReference>
<dbReference type="STRING" id="8469.M7BFR1"/>
<dbReference type="GO" id="GO:0005737">
    <property type="term" value="C:cytoplasm"/>
    <property type="evidence" value="ECO:0007669"/>
    <property type="project" value="TreeGrafter"/>
</dbReference>
<dbReference type="PANTHER" id="PTHR43651">
    <property type="entry name" value="1,4-ALPHA-GLUCAN-BRANCHING ENZYME"/>
    <property type="match status" value="1"/>
</dbReference>
<organism evidence="2 3">
    <name type="scientific">Chelonia mydas</name>
    <name type="common">Green sea-turtle</name>
    <name type="synonym">Chelonia agassizi</name>
    <dbReference type="NCBI Taxonomy" id="8469"/>
    <lineage>
        <taxon>Eukaryota</taxon>
        <taxon>Metazoa</taxon>
        <taxon>Chordata</taxon>
        <taxon>Craniata</taxon>
        <taxon>Vertebrata</taxon>
        <taxon>Euteleostomi</taxon>
        <taxon>Archelosauria</taxon>
        <taxon>Testudinata</taxon>
        <taxon>Testudines</taxon>
        <taxon>Cryptodira</taxon>
        <taxon>Durocryptodira</taxon>
        <taxon>Americhelydia</taxon>
        <taxon>Chelonioidea</taxon>
        <taxon>Cheloniidae</taxon>
        <taxon>Chelonia</taxon>
    </lineage>
</organism>
<evidence type="ECO:0000313" key="3">
    <source>
        <dbReference type="Proteomes" id="UP000031443"/>
    </source>
</evidence>
<sequence length="273" mass="30756">VVIRSKNGEILYRISPWAKYVARLDKNVNYDWIHWEPPLPYLRKHPQPKKPKSLRIYESHVGIASPDGKVASYKNFTYNILPKIKDLGYNCVQLMAIMEHAYYASFGYQITSFFAASSRYGTPDDLKELIDVAHSLGITVLLDVVHSHASNNSEDGLNKFDGTDSCFFHSGPRGTHSLWDSRLFDYSKLFAIVRGNKVMYTSGQWLEVRALGVEFFVEGRKKGLSAQRRACSVESSGLAVCPADELLSGVARVVRVRKIGLDNEVSYLKLEGT</sequence>
<feature type="non-terminal residue" evidence="2">
    <location>
        <position position="1"/>
    </location>
</feature>
<protein>
    <submittedName>
        <fullName evidence="2">1,4-alpha-glucan-branching enzyme</fullName>
    </submittedName>
</protein>
<proteinExistence type="predicted"/>